<evidence type="ECO:0000313" key="3">
    <source>
        <dbReference type="EMBL" id="TDQ82456.1"/>
    </source>
</evidence>
<gene>
    <name evidence="3" type="ORF">A8950_2279</name>
</gene>
<name>A0A4R6WRJ5_9PROT</name>
<evidence type="ECO:0000256" key="2">
    <source>
        <dbReference type="SAM" id="Coils"/>
    </source>
</evidence>
<dbReference type="PANTHER" id="PTHR31088">
    <property type="entry name" value="MEMBRANE-ASSOCIATED PROTEIN VIPP1, CHLOROPLASTIC"/>
    <property type="match status" value="1"/>
</dbReference>
<dbReference type="Pfam" id="PF04012">
    <property type="entry name" value="PspA_IM30"/>
    <property type="match status" value="1"/>
</dbReference>
<feature type="coiled-coil region" evidence="2">
    <location>
        <begin position="161"/>
        <end position="188"/>
    </location>
</feature>
<protein>
    <submittedName>
        <fullName evidence="3">Phage shock protein A (PspA) family protein</fullName>
    </submittedName>
</protein>
<dbReference type="Proteomes" id="UP000295783">
    <property type="component" value="Unassembled WGS sequence"/>
</dbReference>
<proteinExistence type="inferred from homology"/>
<comment type="caution">
    <text evidence="3">The sequence shown here is derived from an EMBL/GenBank/DDBJ whole genome shotgun (WGS) entry which is preliminary data.</text>
</comment>
<dbReference type="PANTHER" id="PTHR31088:SF6">
    <property type="entry name" value="PHAGE SHOCK PROTEIN A"/>
    <property type="match status" value="1"/>
</dbReference>
<accession>A0A4R6WRJ5</accession>
<dbReference type="NCBIfam" id="TIGR02977">
    <property type="entry name" value="phageshock_pspA"/>
    <property type="match status" value="1"/>
</dbReference>
<dbReference type="InterPro" id="IPR014319">
    <property type="entry name" value="Phageshock_PspA"/>
</dbReference>
<evidence type="ECO:0000313" key="4">
    <source>
        <dbReference type="Proteomes" id="UP000295783"/>
    </source>
</evidence>
<dbReference type="GO" id="GO:0009271">
    <property type="term" value="P:phage shock"/>
    <property type="evidence" value="ECO:0007669"/>
    <property type="project" value="TreeGrafter"/>
</dbReference>
<dbReference type="RefSeq" id="WP_133613731.1">
    <property type="nucleotide sequence ID" value="NZ_SNYW01000008.1"/>
</dbReference>
<keyword evidence="4" id="KW-1185">Reference proteome</keyword>
<reference evidence="3 4" key="1">
    <citation type="submission" date="2019-03" db="EMBL/GenBank/DDBJ databases">
        <title>Genomic Encyclopedia of Type Strains, Phase III (KMG-III): the genomes of soil and plant-associated and newly described type strains.</title>
        <authorList>
            <person name="Whitman W."/>
        </authorList>
    </citation>
    <scope>NUCLEOTIDE SEQUENCE [LARGE SCALE GENOMIC DNA]</scope>
    <source>
        <strain evidence="3 4">CGMCC 1.7660</strain>
    </source>
</reference>
<dbReference type="InterPro" id="IPR007157">
    <property type="entry name" value="PspA_VIPP1"/>
</dbReference>
<organism evidence="3 4">
    <name type="scientific">Dongia mobilis</name>
    <dbReference type="NCBI Taxonomy" id="578943"/>
    <lineage>
        <taxon>Bacteria</taxon>
        <taxon>Pseudomonadati</taxon>
        <taxon>Pseudomonadota</taxon>
        <taxon>Alphaproteobacteria</taxon>
        <taxon>Rhodospirillales</taxon>
        <taxon>Dongiaceae</taxon>
        <taxon>Dongia</taxon>
    </lineage>
</organism>
<dbReference type="GO" id="GO:0005829">
    <property type="term" value="C:cytosol"/>
    <property type="evidence" value="ECO:0007669"/>
    <property type="project" value="TreeGrafter"/>
</dbReference>
<keyword evidence="2" id="KW-0175">Coiled coil</keyword>
<dbReference type="AlphaFoldDB" id="A0A4R6WRJ5"/>
<evidence type="ECO:0000256" key="1">
    <source>
        <dbReference type="ARBA" id="ARBA00043985"/>
    </source>
</evidence>
<dbReference type="EMBL" id="SNYW01000008">
    <property type="protein sequence ID" value="TDQ82456.1"/>
    <property type="molecule type" value="Genomic_DNA"/>
</dbReference>
<dbReference type="OrthoDB" id="9779630at2"/>
<sequence length="221" mass="24933">MGIFSRLGDIINSNLNAMLDRAEEPEKIVRLIIQEMEDTLVEVRSAAARAIAEKKELGRRIEQMEAAEADWQRKAELAIEKGREDLAKGALLAKAEAAQTIALMRKEMALVDESLAKTNEDLTRLDAKLAEAKAKQKSFDLRHSAARDQYRIRTQLHDGRIEDAMARYEKVERKLDRLEGEVEAFELGRRKSLAEEFAELEAESAINAELEALKAKMGRKG</sequence>
<comment type="similarity">
    <text evidence="1">Belongs to the PspA/Vipp/IM30 family.</text>
</comment>
<feature type="coiled-coil region" evidence="2">
    <location>
        <begin position="33"/>
        <end position="81"/>
    </location>
</feature>